<feature type="region of interest" description="Disordered" evidence="1">
    <location>
        <begin position="256"/>
        <end position="279"/>
    </location>
</feature>
<dbReference type="GO" id="GO:0072344">
    <property type="term" value="P:rescue of stalled ribosome"/>
    <property type="evidence" value="ECO:0007669"/>
    <property type="project" value="InterPro"/>
</dbReference>
<dbReference type="GO" id="GO:0005634">
    <property type="term" value="C:nucleus"/>
    <property type="evidence" value="ECO:0007669"/>
    <property type="project" value="InterPro"/>
</dbReference>
<dbReference type="EMBL" id="ML121537">
    <property type="protein sequence ID" value="RPB25691.1"/>
    <property type="molecule type" value="Genomic_DNA"/>
</dbReference>
<feature type="compositionally biased region" description="Low complexity" evidence="1">
    <location>
        <begin position="72"/>
        <end position="98"/>
    </location>
</feature>
<dbReference type="PANTHER" id="PTHR12963">
    <property type="entry name" value="THYROID RECEPTOR INTERACTING PROTEIN RELATED"/>
    <property type="match status" value="1"/>
</dbReference>
<dbReference type="PANTHER" id="PTHR12963:SF4">
    <property type="entry name" value="ACTIVATING SIGNAL COINTEGRATOR 1"/>
    <property type="match status" value="1"/>
</dbReference>
<dbReference type="InterPro" id="IPR039128">
    <property type="entry name" value="TRIP4-like"/>
</dbReference>
<evidence type="ECO:0000259" key="2">
    <source>
        <dbReference type="Pfam" id="PF06221"/>
    </source>
</evidence>
<feature type="region of interest" description="Disordered" evidence="1">
    <location>
        <begin position="1"/>
        <end position="144"/>
    </location>
</feature>
<protein>
    <recommendedName>
        <fullName evidence="2">TRIP4/RQT4 C2HC5-type zinc finger domain-containing protein</fullName>
    </recommendedName>
</protein>
<feature type="compositionally biased region" description="Gly residues" evidence="1">
    <location>
        <begin position="427"/>
        <end position="445"/>
    </location>
</feature>
<dbReference type="OrthoDB" id="338816at2759"/>
<accession>A0A3N4LYD5</accession>
<dbReference type="Pfam" id="PF06221">
    <property type="entry name" value="zf-C2HC5"/>
    <property type="match status" value="1"/>
</dbReference>
<reference evidence="3 4" key="1">
    <citation type="journal article" date="2018" name="Nat. Ecol. Evol.">
        <title>Pezizomycetes genomes reveal the molecular basis of ectomycorrhizal truffle lifestyle.</title>
        <authorList>
            <person name="Murat C."/>
            <person name="Payen T."/>
            <person name="Noel B."/>
            <person name="Kuo A."/>
            <person name="Morin E."/>
            <person name="Chen J."/>
            <person name="Kohler A."/>
            <person name="Krizsan K."/>
            <person name="Balestrini R."/>
            <person name="Da Silva C."/>
            <person name="Montanini B."/>
            <person name="Hainaut M."/>
            <person name="Levati E."/>
            <person name="Barry K.W."/>
            <person name="Belfiori B."/>
            <person name="Cichocki N."/>
            <person name="Clum A."/>
            <person name="Dockter R.B."/>
            <person name="Fauchery L."/>
            <person name="Guy J."/>
            <person name="Iotti M."/>
            <person name="Le Tacon F."/>
            <person name="Lindquist E.A."/>
            <person name="Lipzen A."/>
            <person name="Malagnac F."/>
            <person name="Mello A."/>
            <person name="Molinier V."/>
            <person name="Miyauchi S."/>
            <person name="Poulain J."/>
            <person name="Riccioni C."/>
            <person name="Rubini A."/>
            <person name="Sitrit Y."/>
            <person name="Splivallo R."/>
            <person name="Traeger S."/>
            <person name="Wang M."/>
            <person name="Zifcakova L."/>
            <person name="Wipf D."/>
            <person name="Zambonelli A."/>
            <person name="Paolocci F."/>
            <person name="Nowrousian M."/>
            <person name="Ottonello S."/>
            <person name="Baldrian P."/>
            <person name="Spatafora J.W."/>
            <person name="Henrissat B."/>
            <person name="Nagy L.G."/>
            <person name="Aury J.M."/>
            <person name="Wincker P."/>
            <person name="Grigoriev I.V."/>
            <person name="Bonfante P."/>
            <person name="Martin F.M."/>
        </authorList>
    </citation>
    <scope>NUCLEOTIDE SEQUENCE [LARGE SCALE GENOMIC DNA]</scope>
    <source>
        <strain evidence="3 4">ATCC MYA-4762</strain>
    </source>
</reference>
<evidence type="ECO:0000256" key="1">
    <source>
        <dbReference type="SAM" id="MobiDB-lite"/>
    </source>
</evidence>
<evidence type="ECO:0000313" key="4">
    <source>
        <dbReference type="Proteomes" id="UP000267821"/>
    </source>
</evidence>
<proteinExistence type="predicted"/>
<dbReference type="AlphaFoldDB" id="A0A3N4LYD5"/>
<dbReference type="GO" id="GO:0008270">
    <property type="term" value="F:zinc ion binding"/>
    <property type="evidence" value="ECO:0007669"/>
    <property type="project" value="InterPro"/>
</dbReference>
<evidence type="ECO:0000313" key="3">
    <source>
        <dbReference type="EMBL" id="RPB25691.1"/>
    </source>
</evidence>
<dbReference type="InterPro" id="IPR009349">
    <property type="entry name" value="TRIP4/RQT4_C2HC5_Znf"/>
</dbReference>
<dbReference type="InParanoid" id="A0A3N4LYD5"/>
<sequence>MQVGGGRGGRKGDLGYKKELRRPEEVAESEGLKAYRKKEGEENYYTGAGGGRKSDSGEGKGRATAATPPPGGKQVSTNTTTTTTTAAGQQKQPKAQGTLISDLLAPKVSKPTAKSNTTTTTTTPSGSNNNSNNNSNKSKYNSNKIHIPATSSNLRAPQPNILSDLEAALRALEVTTNPTLTNTQKRTICNCQATRHDLLLAAPNCLSCGKIICIREGPGPCTFCGAPLLSSSETQDMISFLKEERGREKMAMDKRAHKKAEVARTPKAYSQPSGGALPPQLGLGYGTPTGQGGEDEDAAALKRAKEHRDKLLTFQATNAQRTKIIDEAADFDTGAIASVGYSGLNMWATPEERALQLKKQQRRMREVQWAAKESWEKRRVVVSIDISGKGGKGKGAVVTRREMKEVEMDEVSEGEEGGGLVDLRALGGSGGVGEGEGQAGDGKGVSGSYARNPLLKGLVRPVFTPALNNSTPTYTKGKEKSKAPQVKDDYIYTQQEDDPEFDYDGLPEVVKKRMRDVRMGTALGGTGGGGWKRVLQDEQDVKDNEKWILDGGRGGGGVEVSVGEYWEEPGCG</sequence>
<feature type="compositionally biased region" description="Basic and acidic residues" evidence="1">
    <location>
        <begin position="52"/>
        <end position="61"/>
    </location>
</feature>
<dbReference type="GO" id="GO:0180022">
    <property type="term" value="C:RQC-trigger complex"/>
    <property type="evidence" value="ECO:0007669"/>
    <property type="project" value="InterPro"/>
</dbReference>
<dbReference type="GO" id="GO:0045893">
    <property type="term" value="P:positive regulation of DNA-templated transcription"/>
    <property type="evidence" value="ECO:0007669"/>
    <property type="project" value="TreeGrafter"/>
</dbReference>
<feature type="compositionally biased region" description="Low complexity" evidence="1">
    <location>
        <begin position="109"/>
        <end position="144"/>
    </location>
</feature>
<feature type="compositionally biased region" description="Basic and acidic residues" evidence="1">
    <location>
        <begin position="10"/>
        <end position="41"/>
    </location>
</feature>
<name>A0A3N4LYD5_9PEZI</name>
<gene>
    <name evidence="3" type="ORF">L211DRAFT_97047</name>
</gene>
<organism evidence="3 4">
    <name type="scientific">Terfezia boudieri ATCC MYA-4762</name>
    <dbReference type="NCBI Taxonomy" id="1051890"/>
    <lineage>
        <taxon>Eukaryota</taxon>
        <taxon>Fungi</taxon>
        <taxon>Dikarya</taxon>
        <taxon>Ascomycota</taxon>
        <taxon>Pezizomycotina</taxon>
        <taxon>Pezizomycetes</taxon>
        <taxon>Pezizales</taxon>
        <taxon>Pezizaceae</taxon>
        <taxon>Terfezia</taxon>
    </lineage>
</organism>
<dbReference type="Proteomes" id="UP000267821">
    <property type="component" value="Unassembled WGS sequence"/>
</dbReference>
<feature type="domain" description="TRIP4/RQT4 C2HC5-type zinc finger" evidence="2">
    <location>
        <begin position="187"/>
        <end position="238"/>
    </location>
</feature>
<keyword evidence="4" id="KW-1185">Reference proteome</keyword>
<feature type="region of interest" description="Disordered" evidence="1">
    <location>
        <begin position="425"/>
        <end position="446"/>
    </location>
</feature>
<dbReference type="STRING" id="1051890.A0A3N4LYD5"/>